<dbReference type="Pfam" id="PF25954">
    <property type="entry name" value="Beta-barrel_RND_2"/>
    <property type="match status" value="1"/>
</dbReference>
<organism evidence="5 6">
    <name type="scientific">Pseudaminobacter soli</name>
    <name type="common">ex Zhang et al. 2022</name>
    <dbReference type="NCBI Taxonomy" id="2831468"/>
    <lineage>
        <taxon>Bacteria</taxon>
        <taxon>Pseudomonadati</taxon>
        <taxon>Pseudomonadota</taxon>
        <taxon>Alphaproteobacteria</taxon>
        <taxon>Hyphomicrobiales</taxon>
        <taxon>Phyllobacteriaceae</taxon>
        <taxon>Pseudaminobacter</taxon>
    </lineage>
</organism>
<dbReference type="InterPro" id="IPR058647">
    <property type="entry name" value="BSH_CzcB-like"/>
</dbReference>
<proteinExistence type="inferred from homology"/>
<name>A0A942DVQ6_9HYPH</name>
<dbReference type="Pfam" id="PF25973">
    <property type="entry name" value="BSH_CzcB"/>
    <property type="match status" value="1"/>
</dbReference>
<dbReference type="Gene3D" id="1.10.287.470">
    <property type="entry name" value="Helix hairpin bin"/>
    <property type="match status" value="1"/>
</dbReference>
<evidence type="ECO:0000313" key="6">
    <source>
        <dbReference type="Proteomes" id="UP000680348"/>
    </source>
</evidence>
<comment type="caution">
    <text evidence="5">The sequence shown here is derived from an EMBL/GenBank/DDBJ whole genome shotgun (WGS) entry which is preliminary data.</text>
</comment>
<evidence type="ECO:0000256" key="2">
    <source>
        <dbReference type="SAM" id="Coils"/>
    </source>
</evidence>
<evidence type="ECO:0000259" key="3">
    <source>
        <dbReference type="Pfam" id="PF25954"/>
    </source>
</evidence>
<dbReference type="Gene3D" id="2.40.30.170">
    <property type="match status" value="1"/>
</dbReference>
<dbReference type="NCBIfam" id="TIGR01730">
    <property type="entry name" value="RND_mfp"/>
    <property type="match status" value="1"/>
</dbReference>
<dbReference type="AlphaFoldDB" id="A0A942DVQ6"/>
<dbReference type="InterPro" id="IPR058792">
    <property type="entry name" value="Beta-barrel_RND_2"/>
</dbReference>
<dbReference type="PANTHER" id="PTHR30469">
    <property type="entry name" value="MULTIDRUG RESISTANCE PROTEIN MDTA"/>
    <property type="match status" value="1"/>
</dbReference>
<protein>
    <submittedName>
        <fullName evidence="5">Efflux RND transporter periplasmic adaptor subunit</fullName>
    </submittedName>
</protein>
<dbReference type="Gene3D" id="2.40.420.20">
    <property type="match status" value="1"/>
</dbReference>
<dbReference type="EMBL" id="JAGWCR010000002">
    <property type="protein sequence ID" value="MBS3647701.1"/>
    <property type="molecule type" value="Genomic_DNA"/>
</dbReference>
<reference evidence="5" key="1">
    <citation type="submission" date="2021-04" db="EMBL/GenBank/DDBJ databases">
        <title>Pseudaminobacter soli sp. nov., isolated from paddy soil contaminated by heavy metals.</title>
        <authorList>
            <person name="Zhang K."/>
        </authorList>
    </citation>
    <scope>NUCLEOTIDE SEQUENCE</scope>
    <source>
        <strain evidence="5">19-2017</strain>
    </source>
</reference>
<evidence type="ECO:0000259" key="4">
    <source>
        <dbReference type="Pfam" id="PF25973"/>
    </source>
</evidence>
<accession>A0A942DVQ6</accession>
<keyword evidence="2" id="KW-0175">Coiled coil</keyword>
<feature type="coiled-coil region" evidence="2">
    <location>
        <begin position="152"/>
        <end position="179"/>
    </location>
</feature>
<sequence length="379" mass="40047">MSKFRFHKLAAVLVLIGFGAWMGTGEFSSVGSAAPEAEAKKATEAANKPVAPPRTVAVIKPPRTEHARAIRISGRTDADKRAVLATRVMGIIEDLPIKQGQHVKKGDLIVRLQAEDKIAAVTMAESMVKQRQGEADAAERLAKSGNTPKLQVDQTRAALASAKAQLESAKAELARNELYAPFNGVIDRVPVERGSAVMAGTEIATLINLDPLLAIGEVSERDLGSVRVGSKADIRLVDGTEVKGELRYISSDAAPATRTFRIEVAIPNADKKLPAGMTAEITLRSDPTDAVVLPRSVVTLSNAGDIGIRAVDANEKVVFFPIDIVDDTPTGLVLAGIPADARVIVAGQDMVKEGDTVKADEADAETVRKLSGEVAESAL</sequence>
<dbReference type="Gene3D" id="2.40.50.100">
    <property type="match status" value="1"/>
</dbReference>
<dbReference type="GO" id="GO:0015562">
    <property type="term" value="F:efflux transmembrane transporter activity"/>
    <property type="evidence" value="ECO:0007669"/>
    <property type="project" value="TreeGrafter"/>
</dbReference>
<dbReference type="GO" id="GO:1990281">
    <property type="term" value="C:efflux pump complex"/>
    <property type="evidence" value="ECO:0007669"/>
    <property type="project" value="TreeGrafter"/>
</dbReference>
<dbReference type="InterPro" id="IPR006143">
    <property type="entry name" value="RND_pump_MFP"/>
</dbReference>
<dbReference type="SUPFAM" id="SSF111369">
    <property type="entry name" value="HlyD-like secretion proteins"/>
    <property type="match status" value="1"/>
</dbReference>
<feature type="domain" description="CzcB-like barrel-sandwich hybrid" evidence="4">
    <location>
        <begin position="82"/>
        <end position="206"/>
    </location>
</feature>
<comment type="similarity">
    <text evidence="1">Belongs to the membrane fusion protein (MFP) (TC 8.A.1) family.</text>
</comment>
<dbReference type="Proteomes" id="UP000680348">
    <property type="component" value="Unassembled WGS sequence"/>
</dbReference>
<gene>
    <name evidence="5" type="ORF">KEU06_03550</name>
</gene>
<keyword evidence="6" id="KW-1185">Reference proteome</keyword>
<feature type="domain" description="CusB-like beta-barrel" evidence="3">
    <location>
        <begin position="217"/>
        <end position="285"/>
    </location>
</feature>
<evidence type="ECO:0000313" key="5">
    <source>
        <dbReference type="EMBL" id="MBS3647701.1"/>
    </source>
</evidence>
<dbReference type="PANTHER" id="PTHR30469:SF29">
    <property type="entry name" value="BLR2860 PROTEIN"/>
    <property type="match status" value="1"/>
</dbReference>
<dbReference type="RefSeq" id="WP_188253273.1">
    <property type="nucleotide sequence ID" value="NZ_JABVCF010000002.1"/>
</dbReference>
<evidence type="ECO:0000256" key="1">
    <source>
        <dbReference type="ARBA" id="ARBA00009477"/>
    </source>
</evidence>